<dbReference type="InterPro" id="IPR006445">
    <property type="entry name" value="Phage-assoc_HI1409"/>
</dbReference>
<keyword evidence="3" id="KW-1185">Reference proteome</keyword>
<dbReference type="NCBIfam" id="TIGR01555">
    <property type="entry name" value="phge_rel_HI1409"/>
    <property type="match status" value="1"/>
</dbReference>
<dbReference type="Pfam" id="PF06381">
    <property type="entry name" value="Phage_portal_3"/>
    <property type="match status" value="1"/>
</dbReference>
<accession>A0A7J0BW97</accession>
<protein>
    <recommendedName>
        <fullName evidence="1">Anti-CBASS protein Acb1-like N-terminal domain-containing protein</fullName>
    </recommendedName>
</protein>
<evidence type="ECO:0000313" key="3">
    <source>
        <dbReference type="Proteomes" id="UP000503820"/>
    </source>
</evidence>
<feature type="domain" description="Anti-CBASS protein Acb1-like N-terminal" evidence="1">
    <location>
        <begin position="51"/>
        <end position="401"/>
    </location>
</feature>
<dbReference type="AlphaFoldDB" id="A0A7J0BW97"/>
<dbReference type="EMBL" id="BLVP01000010">
    <property type="protein sequence ID" value="GFM37989.1"/>
    <property type="molecule type" value="Genomic_DNA"/>
</dbReference>
<proteinExistence type="predicted"/>
<dbReference type="InterPro" id="IPR024459">
    <property type="entry name" value="Acb1-like_N"/>
</dbReference>
<sequence>MGRRKDHKPGGKHWKDGFDSFSANLGLQQDNLLARSGYKPGSYISRQPQVLEDMYRTSWIVGRMVEVVAEDMVRGGVDIQSADMEASEIDALHRLLRITGVPGRLADAIKWGRLYGGGLAVILIDGHDLATPLVMDDIAEGSFRGLYVLDRNQVVPSQETVTEIGGMLGYPESYRINTQASLGGTDIHYSRCIRFIGVDLPWQQRQGEQQWGGSVVERAYDRILALDSATHGSANLLYKSFLRVIGVKNLRELLASGGKREQALTKMFTMIRQFQSNEGITLLDAEDTFQTHGWTFAGVYDALQAFAEQISGATGIPLVRLLGQSPKGFSTGESDLRIYYDTIATQQEDDLRPALTLLFSVAARSLWGKPLPESFTFDFRSLYLPTEGEKSQIATADAQSVAALHSSGLIPAHMALAELRDAGRVTGRWTSITDEDIDAAREIATAPPLPEGIEPADSAVFADPADVGEGTPNAAGI</sequence>
<evidence type="ECO:0000259" key="1">
    <source>
        <dbReference type="Pfam" id="PF06381"/>
    </source>
</evidence>
<gene>
    <name evidence="2" type="ORF">DSM19430T_26730</name>
</gene>
<reference evidence="2 3" key="1">
    <citation type="submission" date="2020-05" db="EMBL/GenBank/DDBJ databases">
        <title>Draft genome sequence of Desulfovibrio psychrotolerans JS1T.</title>
        <authorList>
            <person name="Ueno A."/>
            <person name="Tamazawa S."/>
            <person name="Tamamura S."/>
            <person name="Murakami T."/>
            <person name="Kiyama T."/>
            <person name="Inomata H."/>
            <person name="Amano Y."/>
            <person name="Miyakawa K."/>
            <person name="Tamaki H."/>
            <person name="Naganuma T."/>
            <person name="Kaneko K."/>
        </authorList>
    </citation>
    <scope>NUCLEOTIDE SEQUENCE [LARGE SCALE GENOMIC DNA]</scope>
    <source>
        <strain evidence="2 3">JS1</strain>
    </source>
</reference>
<organism evidence="2 3">
    <name type="scientific">Desulfovibrio psychrotolerans</name>
    <dbReference type="NCBI Taxonomy" id="415242"/>
    <lineage>
        <taxon>Bacteria</taxon>
        <taxon>Pseudomonadati</taxon>
        <taxon>Thermodesulfobacteriota</taxon>
        <taxon>Desulfovibrionia</taxon>
        <taxon>Desulfovibrionales</taxon>
        <taxon>Desulfovibrionaceae</taxon>
        <taxon>Desulfovibrio</taxon>
    </lineage>
</organism>
<comment type="caution">
    <text evidence="2">The sequence shown here is derived from an EMBL/GenBank/DDBJ whole genome shotgun (WGS) entry which is preliminary data.</text>
</comment>
<dbReference type="RefSeq" id="WP_174410599.1">
    <property type="nucleotide sequence ID" value="NZ_BLVP01000010.1"/>
</dbReference>
<name>A0A7J0BW97_9BACT</name>
<evidence type="ECO:0000313" key="2">
    <source>
        <dbReference type="EMBL" id="GFM37989.1"/>
    </source>
</evidence>
<dbReference type="Proteomes" id="UP000503820">
    <property type="component" value="Unassembled WGS sequence"/>
</dbReference>